<dbReference type="Proteomes" id="UP001611383">
    <property type="component" value="Chromosome"/>
</dbReference>
<accession>A0ABY9X1D3</accession>
<name>A0ABY9X1D3_9BACT</name>
<evidence type="ECO:0000313" key="1">
    <source>
        <dbReference type="EMBL" id="WNG49200.1"/>
    </source>
</evidence>
<evidence type="ECO:0000313" key="2">
    <source>
        <dbReference type="Proteomes" id="UP001611383"/>
    </source>
</evidence>
<dbReference type="EMBL" id="CP043494">
    <property type="protein sequence ID" value="WNG49200.1"/>
    <property type="molecule type" value="Genomic_DNA"/>
</dbReference>
<evidence type="ECO:0008006" key="3">
    <source>
        <dbReference type="Google" id="ProtNLM"/>
    </source>
</evidence>
<sequence length="113" mass="13028">MSLFLEDMRETFHLRRFLRMTDNNRREEYGPVEPHPCRWAPGARRVQSAEGKQVVATGTLYTTAVIAQEDLEKVLIWLPGADPADYKRSRKPVQSFVHKDLETGSFDHSEVVL</sequence>
<gene>
    <name evidence="1" type="ORF">F0U60_37600</name>
</gene>
<proteinExistence type="predicted"/>
<dbReference type="RefSeq" id="WP_203404472.1">
    <property type="nucleotide sequence ID" value="NZ_CP043494.1"/>
</dbReference>
<protein>
    <recommendedName>
        <fullName evidence="3">YCII-related domain-containing protein</fullName>
    </recommendedName>
</protein>
<keyword evidence="2" id="KW-1185">Reference proteome</keyword>
<reference evidence="1 2" key="1">
    <citation type="submission" date="2019-08" db="EMBL/GenBank/DDBJ databases">
        <title>Archangium and Cystobacter genomes.</title>
        <authorList>
            <person name="Chen I.-C.K."/>
            <person name="Wielgoss S."/>
        </authorList>
    </citation>
    <scope>NUCLEOTIDE SEQUENCE [LARGE SCALE GENOMIC DNA]</scope>
    <source>
        <strain evidence="1 2">Cbm 6</strain>
    </source>
</reference>
<organism evidence="1 2">
    <name type="scientific">Archangium minus</name>
    <dbReference type="NCBI Taxonomy" id="83450"/>
    <lineage>
        <taxon>Bacteria</taxon>
        <taxon>Pseudomonadati</taxon>
        <taxon>Myxococcota</taxon>
        <taxon>Myxococcia</taxon>
        <taxon>Myxococcales</taxon>
        <taxon>Cystobacterineae</taxon>
        <taxon>Archangiaceae</taxon>
        <taxon>Archangium</taxon>
    </lineage>
</organism>